<dbReference type="InterPro" id="IPR012480">
    <property type="entry name" value="Hepar_II_III_C"/>
</dbReference>
<evidence type="ECO:0000256" key="1">
    <source>
        <dbReference type="ARBA" id="ARBA00004196"/>
    </source>
</evidence>
<reference evidence="3 4" key="1">
    <citation type="submission" date="2016-10" db="EMBL/GenBank/DDBJ databases">
        <authorList>
            <person name="de Groot N.N."/>
        </authorList>
    </citation>
    <scope>NUCLEOTIDE SEQUENCE [LARGE SCALE GENOMIC DNA]</scope>
    <source>
        <strain evidence="3 4">DSM 43357</strain>
    </source>
</reference>
<dbReference type="RefSeq" id="WP_218154029.1">
    <property type="nucleotide sequence ID" value="NZ_FOBF01000012.1"/>
</dbReference>
<accession>A0A1H7XQ54</accession>
<name>A0A1H7XQ54_9ACTN</name>
<proteinExistence type="predicted"/>
<comment type="subcellular location">
    <subcellularLocation>
        <location evidence="1">Cell envelope</location>
    </subcellularLocation>
</comment>
<dbReference type="GO" id="GO:0030313">
    <property type="term" value="C:cell envelope"/>
    <property type="evidence" value="ECO:0007669"/>
    <property type="project" value="UniProtKB-SubCell"/>
</dbReference>
<dbReference type="Proteomes" id="UP000198953">
    <property type="component" value="Unassembled WGS sequence"/>
</dbReference>
<evidence type="ECO:0000313" key="3">
    <source>
        <dbReference type="EMBL" id="SEM35753.1"/>
    </source>
</evidence>
<sequence length="670" mass="72076">MTGPAPAPHSTPASGDTGASLRVRLGPVLERRGALARLLADPAAGIGVPDVTGRSVWDAVPAAERDAVLSAAADELTRPAPQPLASDWARAFRDGARTVHEDKVRRLRERVNVLALAAVLTGETAPATAPPGACPHLDAAVDGLTLLAESSTWCWAPHDRGAAARGEVVPDPREPFLDLGAAEVASLFAWACHALGPHLDVRAPGLRRRLEREVDARVLTPFERVRDWQWIGLTGDANNWNPWIHGAVLAAALLLRHDRRRRARLVRLVIEGLDRYLACLPDDGGIDEGIAYWWQGACKLLEALDLLAGAGGPALDARDLPVLPAVLAYPQRVHLGGDWYVNTGDAPARLPGERPWQVPFRWGRLLGRPATAAYAVAGARAAGGAAHPGAGLGSALAALADRRWCHEVASPPEPEEQGPWLARETWLPRIQLLVARERAGSPRGLAVAVKAGHNGEHHNHLDVGSYWVALDGRPIVVDVGQPTYTTATFGPRRYDEWPFQSAWHNVPEPGAGQRPGAGHAARDVAVELGERVAGLRADLAGAYPRGLLERWERSVRLVRDGAEPRVVVEDEWDGRPESVALRHVLSGDVAYGDGWAVVTVDGGRRLAARWEPGAAVAAVDHRELDDARLRRSWGGRLTRLTLTLTARTVAGGRFAVTWSESRDGYSPDDS</sequence>
<dbReference type="Gene3D" id="1.50.10.100">
    <property type="entry name" value="Chondroitin AC/alginate lyase"/>
    <property type="match status" value="1"/>
</dbReference>
<dbReference type="Gene3D" id="2.70.98.70">
    <property type="match status" value="1"/>
</dbReference>
<dbReference type="AlphaFoldDB" id="A0A1H7XQ54"/>
<feature type="domain" description="Heparinase II/III-like C-terminal" evidence="2">
    <location>
        <begin position="446"/>
        <end position="616"/>
    </location>
</feature>
<dbReference type="GO" id="GO:0016829">
    <property type="term" value="F:lyase activity"/>
    <property type="evidence" value="ECO:0007669"/>
    <property type="project" value="InterPro"/>
</dbReference>
<protein>
    <submittedName>
        <fullName evidence="3">Heparinase II/III-like protein</fullName>
    </submittedName>
</protein>
<keyword evidence="4" id="KW-1185">Reference proteome</keyword>
<dbReference type="Pfam" id="PF07940">
    <property type="entry name" value="Hepar_II_III_C"/>
    <property type="match status" value="1"/>
</dbReference>
<dbReference type="STRING" id="46177.SAMN05660976_04914"/>
<gene>
    <name evidence="3" type="ORF">SAMN05660976_04914</name>
</gene>
<organism evidence="3 4">
    <name type="scientific">Nonomuraea pusilla</name>
    <dbReference type="NCBI Taxonomy" id="46177"/>
    <lineage>
        <taxon>Bacteria</taxon>
        <taxon>Bacillati</taxon>
        <taxon>Actinomycetota</taxon>
        <taxon>Actinomycetes</taxon>
        <taxon>Streptosporangiales</taxon>
        <taxon>Streptosporangiaceae</taxon>
        <taxon>Nonomuraea</taxon>
    </lineage>
</organism>
<dbReference type="SUPFAM" id="SSF48230">
    <property type="entry name" value="Chondroitin AC/alginate lyase"/>
    <property type="match status" value="1"/>
</dbReference>
<evidence type="ECO:0000313" key="4">
    <source>
        <dbReference type="Proteomes" id="UP000198953"/>
    </source>
</evidence>
<dbReference type="EMBL" id="FOBF01000012">
    <property type="protein sequence ID" value="SEM35753.1"/>
    <property type="molecule type" value="Genomic_DNA"/>
</dbReference>
<evidence type="ECO:0000259" key="2">
    <source>
        <dbReference type="Pfam" id="PF07940"/>
    </source>
</evidence>
<dbReference type="InterPro" id="IPR008929">
    <property type="entry name" value="Chondroitin_lyas"/>
</dbReference>